<gene>
    <name evidence="2" type="ORF">ROV92_03010</name>
</gene>
<comment type="caution">
    <text evidence="2">The sequence shown here is derived from an EMBL/GenBank/DDBJ whole genome shotgun (WGS) entry which is preliminary data.</text>
</comment>
<proteinExistence type="predicted"/>
<reference evidence="2" key="1">
    <citation type="submission" date="2023-07" db="EMBL/GenBank/DDBJ databases">
        <title>Comparative genomics of clinical Stenotrophomonas maltophilia isolates reveals regions of diversity which correlate with colonization and persistence in vivo.</title>
        <authorList>
            <person name="Mcdaniel M.S."/>
            <person name="Swords W.E."/>
            <person name="Sumpter N.A."/>
            <person name="Lindgren N.R."/>
            <person name="Billiot C.E."/>
        </authorList>
    </citation>
    <scope>NUCLEOTIDE SEQUENCE</scope>
    <source>
        <strain evidence="2">Ism4</strain>
    </source>
</reference>
<keyword evidence="1" id="KW-0472">Membrane</keyword>
<dbReference type="AlphaFoldDB" id="A0AAJ2MU07"/>
<protein>
    <recommendedName>
        <fullName evidence="4">Transmembrane protein</fullName>
    </recommendedName>
</protein>
<dbReference type="Proteomes" id="UP001251948">
    <property type="component" value="Unassembled WGS sequence"/>
</dbReference>
<feature type="transmembrane region" description="Helical" evidence="1">
    <location>
        <begin position="24"/>
        <end position="43"/>
    </location>
</feature>
<evidence type="ECO:0008006" key="4">
    <source>
        <dbReference type="Google" id="ProtNLM"/>
    </source>
</evidence>
<organism evidence="2 3">
    <name type="scientific">Stenotrophomonas maltophilia</name>
    <name type="common">Pseudomonas maltophilia</name>
    <name type="synonym">Xanthomonas maltophilia</name>
    <dbReference type="NCBI Taxonomy" id="40324"/>
    <lineage>
        <taxon>Bacteria</taxon>
        <taxon>Pseudomonadati</taxon>
        <taxon>Pseudomonadota</taxon>
        <taxon>Gammaproteobacteria</taxon>
        <taxon>Lysobacterales</taxon>
        <taxon>Lysobacteraceae</taxon>
        <taxon>Stenotrophomonas</taxon>
        <taxon>Stenotrophomonas maltophilia group</taxon>
    </lineage>
</organism>
<sequence>MPLQVTFAVVVQRRSMGNHRAMNWLFLFSIVWILIFYPAHFYFCTEFKMRLRRDHPELSGRSLASFDTTYRQLRAVREGRLDGVLLSKDVCDSHRLANRFLHLGMISFMILLAVGLCDSVWGGN</sequence>
<dbReference type="RefSeq" id="WP_312560269.1">
    <property type="nucleotide sequence ID" value="NZ_JAVSKO010000001.1"/>
</dbReference>
<feature type="transmembrane region" description="Helical" evidence="1">
    <location>
        <begin position="100"/>
        <end position="121"/>
    </location>
</feature>
<keyword evidence="1" id="KW-0812">Transmembrane</keyword>
<evidence type="ECO:0000313" key="3">
    <source>
        <dbReference type="Proteomes" id="UP001251948"/>
    </source>
</evidence>
<accession>A0AAJ2MU07</accession>
<name>A0AAJ2MU07_STEMA</name>
<keyword evidence="1" id="KW-1133">Transmembrane helix</keyword>
<evidence type="ECO:0000256" key="1">
    <source>
        <dbReference type="SAM" id="Phobius"/>
    </source>
</evidence>
<evidence type="ECO:0000313" key="2">
    <source>
        <dbReference type="EMBL" id="MDT3466977.1"/>
    </source>
</evidence>
<dbReference type="EMBL" id="JAVSKO010000001">
    <property type="protein sequence ID" value="MDT3466977.1"/>
    <property type="molecule type" value="Genomic_DNA"/>
</dbReference>